<gene>
    <name evidence="1" type="ORF">HMPREF0204_10519</name>
</gene>
<organism evidence="1 2">
    <name type="scientific">Chryseobacterium gleum ATCC 35910</name>
    <dbReference type="NCBI Taxonomy" id="525257"/>
    <lineage>
        <taxon>Bacteria</taxon>
        <taxon>Pseudomonadati</taxon>
        <taxon>Bacteroidota</taxon>
        <taxon>Flavobacteriia</taxon>
        <taxon>Flavobacteriales</taxon>
        <taxon>Weeksellaceae</taxon>
        <taxon>Chryseobacterium group</taxon>
        <taxon>Chryseobacterium</taxon>
    </lineage>
</organism>
<sequence length="42" mass="5028">MNDIKLLKPKFLISDLQNLEQNKSKISFYIDIILSFLQRFVL</sequence>
<reference evidence="1" key="1">
    <citation type="submission" date="2010-06" db="EMBL/GenBank/DDBJ databases">
        <authorList>
            <person name="Muzny D."/>
            <person name="Qin X."/>
            <person name="Buhay C."/>
            <person name="Dugan-Rocha S."/>
            <person name="Ding Y."/>
            <person name="Chen G."/>
            <person name="Hawes A."/>
            <person name="Holder M."/>
            <person name="Jhangiani S."/>
            <person name="Johnson A."/>
            <person name="Khan Z."/>
            <person name="Li Z."/>
            <person name="Liu W."/>
            <person name="Liu X."/>
            <person name="Perez L."/>
            <person name="Shen H."/>
            <person name="Wang Q."/>
            <person name="Watt J."/>
            <person name="Xi L."/>
            <person name="Xin Y."/>
            <person name="Zhou J."/>
            <person name="Deng J."/>
            <person name="Jiang H."/>
            <person name="Liu Y."/>
            <person name="Qu J."/>
            <person name="Song X.-Z."/>
            <person name="Zhang L."/>
            <person name="Villasana D."/>
            <person name="Johnson A."/>
            <person name="Liu J."/>
            <person name="Liyanage D."/>
            <person name="Lorensuhewa L."/>
            <person name="Robinson T."/>
            <person name="Song A."/>
            <person name="Song B.-B."/>
            <person name="Dinh H."/>
            <person name="Thornton R."/>
            <person name="Coyle M."/>
            <person name="Francisco L."/>
            <person name="Jackson L."/>
            <person name="Javaid M."/>
            <person name="Korchina V."/>
            <person name="Kovar C."/>
            <person name="Mata R."/>
            <person name="Mathew T."/>
            <person name="Ngo R."/>
            <person name="Nguyen L."/>
            <person name="Nguyen N."/>
            <person name="Okwuonu G."/>
            <person name="Ongeri F."/>
            <person name="Pham C."/>
            <person name="Simmons D."/>
            <person name="Wilczek-Boney K."/>
            <person name="Hale W."/>
            <person name="Jakkamsetti A."/>
            <person name="Pham P."/>
            <person name="Ruth R."/>
            <person name="San Lucas F."/>
            <person name="Warren J."/>
            <person name="Zhang J."/>
            <person name="Zhao Z."/>
            <person name="Zhou C."/>
            <person name="Zhu D."/>
            <person name="Lee S."/>
            <person name="Bess C."/>
            <person name="Blankenburg K."/>
            <person name="Forbes L."/>
            <person name="Fu Q."/>
            <person name="Gubbala S."/>
            <person name="Hirani K."/>
            <person name="Jayaseelan J.C."/>
            <person name="Lara F."/>
            <person name="Munidasa M."/>
            <person name="Palculict T."/>
            <person name="Patil S."/>
            <person name="Pu L.-L."/>
            <person name="Saada N."/>
            <person name="Tang L."/>
            <person name="Weissenberger G."/>
            <person name="Zhu Y."/>
            <person name="Hemphill L."/>
            <person name="Shang Y."/>
            <person name="Youmans B."/>
            <person name="Ayvaz T."/>
            <person name="Ross M."/>
            <person name="Santibanez J."/>
            <person name="Aqrawi P."/>
            <person name="Gross S."/>
            <person name="Joshi V."/>
            <person name="Fowler G."/>
            <person name="Nazareth L."/>
            <person name="Reid J."/>
            <person name="Worley K."/>
            <person name="Petrosino J."/>
            <person name="Highlander S."/>
            <person name="Gibbs R."/>
        </authorList>
    </citation>
    <scope>NUCLEOTIDE SEQUENCE [LARGE SCALE GENOMIC DNA]</scope>
    <source>
        <strain evidence="1">ATCC 35910</strain>
    </source>
</reference>
<evidence type="ECO:0000313" key="1">
    <source>
        <dbReference type="EMBL" id="EFK37746.1"/>
    </source>
</evidence>
<proteinExistence type="predicted"/>
<comment type="caution">
    <text evidence="1">The sequence shown here is derived from an EMBL/GenBank/DDBJ whole genome shotgun (WGS) entry which is preliminary data.</text>
</comment>
<evidence type="ECO:0000313" key="2">
    <source>
        <dbReference type="Proteomes" id="UP000002969"/>
    </source>
</evidence>
<protein>
    <submittedName>
        <fullName evidence="1">Uncharacterized protein</fullName>
    </submittedName>
</protein>
<name>A0ABN0AX87_CHRGE</name>
<keyword evidence="2" id="KW-1185">Reference proteome</keyword>
<dbReference type="Proteomes" id="UP000002969">
    <property type="component" value="Unassembled WGS sequence"/>
</dbReference>
<accession>A0ABN0AX87</accession>
<dbReference type="EMBL" id="ACKQ02000002">
    <property type="protein sequence ID" value="EFK37746.1"/>
    <property type="molecule type" value="Genomic_DNA"/>
</dbReference>